<organism evidence="3 4">
    <name type="scientific">Paenibacillus sabuli</name>
    <dbReference type="NCBI Taxonomy" id="2772509"/>
    <lineage>
        <taxon>Bacteria</taxon>
        <taxon>Bacillati</taxon>
        <taxon>Bacillota</taxon>
        <taxon>Bacilli</taxon>
        <taxon>Bacillales</taxon>
        <taxon>Paenibacillaceae</taxon>
        <taxon>Paenibacillus</taxon>
    </lineage>
</organism>
<dbReference type="PROSITE" id="PS50987">
    <property type="entry name" value="HTH_ARSR_2"/>
    <property type="match status" value="1"/>
</dbReference>
<comment type="caution">
    <text evidence="3">The sequence shown here is derived from an EMBL/GenBank/DDBJ whole genome shotgun (WGS) entry which is preliminary data.</text>
</comment>
<dbReference type="PANTHER" id="PTHR38600">
    <property type="entry name" value="TRANSCRIPTIONAL REGULATORY PROTEIN"/>
    <property type="match status" value="1"/>
</dbReference>
<dbReference type="Gene3D" id="1.10.10.10">
    <property type="entry name" value="Winged helix-like DNA-binding domain superfamily/Winged helix DNA-binding domain"/>
    <property type="match status" value="1"/>
</dbReference>
<evidence type="ECO:0000259" key="2">
    <source>
        <dbReference type="PROSITE" id="PS50987"/>
    </source>
</evidence>
<proteinExistence type="predicted"/>
<feature type="domain" description="HTH arsR-type" evidence="2">
    <location>
        <begin position="2"/>
        <end position="98"/>
    </location>
</feature>
<dbReference type="GO" id="GO:0003677">
    <property type="term" value="F:DNA binding"/>
    <property type="evidence" value="ECO:0007669"/>
    <property type="project" value="UniProtKB-KW"/>
</dbReference>
<gene>
    <name evidence="3" type="ORF">IDH44_03040</name>
</gene>
<dbReference type="InterPro" id="IPR036388">
    <property type="entry name" value="WH-like_DNA-bd_sf"/>
</dbReference>
<reference evidence="3" key="1">
    <citation type="submission" date="2020-09" db="EMBL/GenBank/DDBJ databases">
        <title>A novel bacterium of genus Paenibacillus, isolated from South China Sea.</title>
        <authorList>
            <person name="Huang H."/>
            <person name="Mo K."/>
            <person name="Hu Y."/>
        </authorList>
    </citation>
    <scope>NUCLEOTIDE SEQUENCE</scope>
    <source>
        <strain evidence="3">IB182496</strain>
    </source>
</reference>
<dbReference type="PANTHER" id="PTHR38600:SF1">
    <property type="entry name" value="TRANSCRIPTIONAL REGULATORY PROTEIN"/>
    <property type="match status" value="1"/>
</dbReference>
<dbReference type="RefSeq" id="WP_190914580.1">
    <property type="nucleotide sequence ID" value="NZ_JACXIZ010000008.1"/>
</dbReference>
<dbReference type="InterPro" id="IPR036390">
    <property type="entry name" value="WH_DNA-bd_sf"/>
</dbReference>
<dbReference type="AlphaFoldDB" id="A0A927BP58"/>
<evidence type="ECO:0000256" key="1">
    <source>
        <dbReference type="ARBA" id="ARBA00023125"/>
    </source>
</evidence>
<dbReference type="CDD" id="cd00090">
    <property type="entry name" value="HTH_ARSR"/>
    <property type="match status" value="1"/>
</dbReference>
<dbReference type="EMBL" id="JACXIZ010000008">
    <property type="protein sequence ID" value="MBD2844151.1"/>
    <property type="molecule type" value="Genomic_DNA"/>
</dbReference>
<dbReference type="GO" id="GO:0003700">
    <property type="term" value="F:DNA-binding transcription factor activity"/>
    <property type="evidence" value="ECO:0007669"/>
    <property type="project" value="InterPro"/>
</dbReference>
<keyword evidence="1" id="KW-0238">DNA-binding</keyword>
<protein>
    <submittedName>
        <fullName evidence="3">Helix-turn-helix domain-containing protein</fullName>
    </submittedName>
</protein>
<evidence type="ECO:0000313" key="3">
    <source>
        <dbReference type="EMBL" id="MBD2844151.1"/>
    </source>
</evidence>
<accession>A0A927BP58</accession>
<dbReference type="Pfam" id="PF12840">
    <property type="entry name" value="HTH_20"/>
    <property type="match status" value="1"/>
</dbReference>
<evidence type="ECO:0000313" key="4">
    <source>
        <dbReference type="Proteomes" id="UP000621560"/>
    </source>
</evidence>
<dbReference type="InterPro" id="IPR011991">
    <property type="entry name" value="ArsR-like_HTH"/>
</dbReference>
<dbReference type="SUPFAM" id="SSF46785">
    <property type="entry name" value="Winged helix' DNA-binding domain"/>
    <property type="match status" value="1"/>
</dbReference>
<name>A0A927BP58_9BACL</name>
<dbReference type="SMART" id="SM00418">
    <property type="entry name" value="HTH_ARSR"/>
    <property type="match status" value="1"/>
</dbReference>
<dbReference type="InterPro" id="IPR001845">
    <property type="entry name" value="HTH_ArsR_DNA-bd_dom"/>
</dbReference>
<sequence>MIRATTEEQWLPLYEALASEVRLRILRLLETRETPANIKELAAALGLSSAIVTMHVRKLEKGGLIQTRMVRRDGGTHKLCELAAAEVHIAVHQTQGNTAQYHEVFVPVGHYSEFEVHPTCGIATKDKLIGQHDDPRYFLEPERMYAHILWFAEGYVSYRVPNYLLPGQQVDEIEIAVEIGSEAPGYNENWPSDIHFHLNDVALGVWTCPGDFGEKRGRYTPAWWHSSINQHGLLKVLRLRRDGTYLDGQRLSDVGLGAIPVDRNQWTLRFSVPADAQHVGGLTLYGEGFGNYNEDIRFKVYYRETAPSVL</sequence>
<keyword evidence="4" id="KW-1185">Reference proteome</keyword>
<dbReference type="Proteomes" id="UP000621560">
    <property type="component" value="Unassembled WGS sequence"/>
</dbReference>